<comment type="caution">
    <text evidence="3">The sequence shown here is derived from an EMBL/GenBank/DDBJ whole genome shotgun (WGS) entry which is preliminary data.</text>
</comment>
<dbReference type="InterPro" id="IPR011008">
    <property type="entry name" value="Dimeric_a/b-barrel"/>
</dbReference>
<evidence type="ECO:0000313" key="3">
    <source>
        <dbReference type="EMBL" id="RMQ23580.1"/>
    </source>
</evidence>
<gene>
    <name evidence="3" type="ORF">ALQ08_03555</name>
    <name evidence="2" type="ORF">ALQ28_00661</name>
</gene>
<protein>
    <recommendedName>
        <fullName evidence="1">ABM domain-containing protein</fullName>
    </recommendedName>
</protein>
<feature type="domain" description="ABM" evidence="1">
    <location>
        <begin position="11"/>
        <end position="97"/>
    </location>
</feature>
<dbReference type="Pfam" id="PF03992">
    <property type="entry name" value="ABM"/>
    <property type="match status" value="1"/>
</dbReference>
<dbReference type="InterPro" id="IPR007138">
    <property type="entry name" value="ABM_dom"/>
</dbReference>
<dbReference type="AlphaFoldDB" id="A0A0N8REX3"/>
<organism evidence="3 5">
    <name type="scientific">Pseudomonas syringae pv. delphinii</name>
    <dbReference type="NCBI Taxonomy" id="192088"/>
    <lineage>
        <taxon>Bacteria</taxon>
        <taxon>Pseudomonadati</taxon>
        <taxon>Pseudomonadota</taxon>
        <taxon>Gammaproteobacteria</taxon>
        <taxon>Pseudomonadales</taxon>
        <taxon>Pseudomonadaceae</taxon>
        <taxon>Pseudomonas</taxon>
    </lineage>
</organism>
<dbReference type="EMBL" id="RBQG01000248">
    <property type="protein sequence ID" value="RMP10037.1"/>
    <property type="molecule type" value="Genomic_DNA"/>
</dbReference>
<dbReference type="PANTHER" id="PTHR37811">
    <property type="entry name" value="BLL5343 PROTEIN"/>
    <property type="match status" value="1"/>
</dbReference>
<accession>A0A0N8REX3</accession>
<reference evidence="4 5" key="1">
    <citation type="submission" date="2018-08" db="EMBL/GenBank/DDBJ databases">
        <title>Recombination of ecologically and evolutionarily significant loci maintains genetic cohesion in the Pseudomonas syringae species complex.</title>
        <authorList>
            <person name="Dillon M."/>
            <person name="Thakur S."/>
            <person name="Almeida R.N.D."/>
            <person name="Weir B.S."/>
            <person name="Guttman D.S."/>
        </authorList>
    </citation>
    <scope>NUCLEOTIDE SEQUENCE [LARGE SCALE GENOMIC DNA]</scope>
    <source>
        <strain evidence="3 5">ICMP 13052</strain>
        <strain evidence="2 4">ICMP 4330</strain>
    </source>
</reference>
<dbReference type="RefSeq" id="WP_057435921.1">
    <property type="nucleotide sequence ID" value="NZ_LJQH01000166.1"/>
</dbReference>
<dbReference type="PANTHER" id="PTHR37811:SF2">
    <property type="entry name" value="ABM DOMAIN-CONTAINING PROTEIN"/>
    <property type="match status" value="1"/>
</dbReference>
<dbReference type="Proteomes" id="UP000267908">
    <property type="component" value="Unassembled WGS sequence"/>
</dbReference>
<evidence type="ECO:0000313" key="5">
    <source>
        <dbReference type="Proteomes" id="UP000269044"/>
    </source>
</evidence>
<dbReference type="Gene3D" id="3.30.70.100">
    <property type="match status" value="1"/>
</dbReference>
<evidence type="ECO:0000259" key="1">
    <source>
        <dbReference type="PROSITE" id="PS51725"/>
    </source>
</evidence>
<dbReference type="InterPro" id="IPR052936">
    <property type="entry name" value="Jasmonate_Hydroxylase-like"/>
</dbReference>
<sequence length="109" mass="12303">MIAARFPKPYFAVVFTSLRTPDEGQAYATAAQRMVELARQQPGFLGVESARGDDGLGVTVSYWTDEAAILAWKQQTEHAEVREQGRAHWYQAFATRVCKVERDYSFNAL</sequence>
<name>A0A0N8REX3_9PSED</name>
<evidence type="ECO:0000313" key="4">
    <source>
        <dbReference type="Proteomes" id="UP000267908"/>
    </source>
</evidence>
<dbReference type="PROSITE" id="PS51725">
    <property type="entry name" value="ABM"/>
    <property type="match status" value="1"/>
</dbReference>
<dbReference type="EMBL" id="RBRA01000162">
    <property type="protein sequence ID" value="RMQ23580.1"/>
    <property type="molecule type" value="Genomic_DNA"/>
</dbReference>
<dbReference type="SUPFAM" id="SSF54909">
    <property type="entry name" value="Dimeric alpha+beta barrel"/>
    <property type="match status" value="1"/>
</dbReference>
<dbReference type="Proteomes" id="UP000269044">
    <property type="component" value="Unassembled WGS sequence"/>
</dbReference>
<evidence type="ECO:0000313" key="2">
    <source>
        <dbReference type="EMBL" id="RMP10037.1"/>
    </source>
</evidence>
<proteinExistence type="predicted"/>